<proteinExistence type="predicted"/>
<evidence type="ECO:0000313" key="1">
    <source>
        <dbReference type="EMBL" id="CCI41846.1"/>
    </source>
</evidence>
<protein>
    <submittedName>
        <fullName evidence="1">Uncharacterized protein</fullName>
    </submittedName>
</protein>
<sequence>MIPALKGYTCSNENCMLSNPIRSPEFKSSEILFGYEQTRYLDQLYVYSPYDTYGPSDIRIQNSAAAEKFDSGVKSSHYVFSKQEQNLRLIAPCIMSSFSLKMILIYFR</sequence>
<dbReference type="InParanoid" id="A0A024G511"/>
<keyword evidence="2" id="KW-1185">Reference proteome</keyword>
<gene>
    <name evidence="1" type="ORF">BN9_026300</name>
</gene>
<accession>A0A024G511</accession>
<organism evidence="1 2">
    <name type="scientific">Albugo candida</name>
    <dbReference type="NCBI Taxonomy" id="65357"/>
    <lineage>
        <taxon>Eukaryota</taxon>
        <taxon>Sar</taxon>
        <taxon>Stramenopiles</taxon>
        <taxon>Oomycota</taxon>
        <taxon>Peronosporomycetes</taxon>
        <taxon>Albuginales</taxon>
        <taxon>Albuginaceae</taxon>
        <taxon>Albugo</taxon>
    </lineage>
</organism>
<reference evidence="1 2" key="1">
    <citation type="submission" date="2012-05" db="EMBL/GenBank/DDBJ databases">
        <title>Recombination and specialization in a pathogen metapopulation.</title>
        <authorList>
            <person name="Gardiner A."/>
            <person name="Kemen E."/>
            <person name="Schultz-Larsen T."/>
            <person name="MacLean D."/>
            <person name="Van Oosterhout C."/>
            <person name="Jones J.D.G."/>
        </authorList>
    </citation>
    <scope>NUCLEOTIDE SEQUENCE [LARGE SCALE GENOMIC DNA]</scope>
    <source>
        <strain evidence="1 2">Ac Nc2</strain>
    </source>
</reference>
<dbReference type="Proteomes" id="UP000053237">
    <property type="component" value="Unassembled WGS sequence"/>
</dbReference>
<dbReference type="AlphaFoldDB" id="A0A024G511"/>
<comment type="caution">
    <text evidence="1">The sequence shown here is derived from an EMBL/GenBank/DDBJ whole genome shotgun (WGS) entry which is preliminary data.</text>
</comment>
<name>A0A024G511_9STRA</name>
<evidence type="ECO:0000313" key="2">
    <source>
        <dbReference type="Proteomes" id="UP000053237"/>
    </source>
</evidence>
<dbReference type="EMBL" id="CAIX01000025">
    <property type="protein sequence ID" value="CCI41846.1"/>
    <property type="molecule type" value="Genomic_DNA"/>
</dbReference>